<dbReference type="Pfam" id="PF10122">
    <property type="entry name" value="Zn_ribbon_Com"/>
    <property type="match status" value="1"/>
</dbReference>
<proteinExistence type="predicted"/>
<protein>
    <submittedName>
        <fullName evidence="2">Com family DNA-binding transcriptional regulator</fullName>
    </submittedName>
</protein>
<dbReference type="AlphaFoldDB" id="A0A2T4JDE0"/>
<evidence type="ECO:0000313" key="2">
    <source>
        <dbReference type="EMBL" id="PTE15901.1"/>
    </source>
</evidence>
<comment type="caution">
    <text evidence="2">The sequence shown here is derived from an EMBL/GenBank/DDBJ whole genome shotgun (WGS) entry which is preliminary data.</text>
</comment>
<sequence length="68" mass="7461">MMSSPETAAVRCCACHRLLFVAEPDAVAAAIRIKCPRCKAVNILRPHRAPAIERDQRPTDHRGKAPGE</sequence>
<accession>A0A2T4JDE0</accession>
<evidence type="ECO:0000313" key="3">
    <source>
        <dbReference type="Proteomes" id="UP000241362"/>
    </source>
</evidence>
<dbReference type="GO" id="GO:0003677">
    <property type="term" value="F:DNA binding"/>
    <property type="evidence" value="ECO:0007669"/>
    <property type="project" value="UniProtKB-KW"/>
</dbReference>
<feature type="region of interest" description="Disordered" evidence="1">
    <location>
        <begin position="49"/>
        <end position="68"/>
    </location>
</feature>
<name>A0A2T4JDE0_FUSBL</name>
<dbReference type="InterPro" id="IPR019294">
    <property type="entry name" value="Translation_reg_Com"/>
</dbReference>
<evidence type="ECO:0000256" key="1">
    <source>
        <dbReference type="SAM" id="MobiDB-lite"/>
    </source>
</evidence>
<dbReference type="RefSeq" id="WP_107671909.1">
    <property type="nucleotide sequence ID" value="NZ_PZKE01000002.1"/>
</dbReference>
<gene>
    <name evidence="2" type="ORF">C5F44_02360</name>
</gene>
<feature type="compositionally biased region" description="Basic and acidic residues" evidence="1">
    <location>
        <begin position="50"/>
        <end position="68"/>
    </location>
</feature>
<organism evidence="2 3">
    <name type="scientific">Fuscovulum blasticum DSM 2131</name>
    <dbReference type="NCBI Taxonomy" id="1188250"/>
    <lineage>
        <taxon>Bacteria</taxon>
        <taxon>Pseudomonadati</taxon>
        <taxon>Pseudomonadota</taxon>
        <taxon>Alphaproteobacteria</taxon>
        <taxon>Rhodobacterales</taxon>
        <taxon>Paracoccaceae</taxon>
        <taxon>Pseudogemmobacter</taxon>
    </lineage>
</organism>
<keyword evidence="3" id="KW-1185">Reference proteome</keyword>
<dbReference type="EMBL" id="PZKE01000002">
    <property type="protein sequence ID" value="PTE15901.1"/>
    <property type="molecule type" value="Genomic_DNA"/>
</dbReference>
<dbReference type="Proteomes" id="UP000241362">
    <property type="component" value="Unassembled WGS sequence"/>
</dbReference>
<reference evidence="2 3" key="1">
    <citation type="submission" date="2018-03" db="EMBL/GenBank/DDBJ databases">
        <title>Rhodobacter blasticus.</title>
        <authorList>
            <person name="Meyer T.E."/>
            <person name="Miller S."/>
            <person name="Lodha T."/>
            <person name="Gandham S."/>
            <person name="Chintalapati S."/>
            <person name="Chintalapati V.R."/>
        </authorList>
    </citation>
    <scope>NUCLEOTIDE SEQUENCE [LARGE SCALE GENOMIC DNA]</scope>
    <source>
        <strain evidence="2 3">DSM 2131</strain>
    </source>
</reference>
<keyword evidence="2" id="KW-0238">DNA-binding</keyword>